<gene>
    <name evidence="1" type="ORF">WHR41_01446</name>
</gene>
<dbReference type="AlphaFoldDB" id="A0AB34KZ11"/>
<dbReference type="PANTHER" id="PTHR37490">
    <property type="entry name" value="EXPRESSED PROTEIN"/>
    <property type="match status" value="1"/>
</dbReference>
<keyword evidence="2" id="KW-1185">Reference proteome</keyword>
<dbReference type="InterPro" id="IPR021838">
    <property type="entry name" value="DUF3431"/>
</dbReference>
<evidence type="ECO:0000313" key="1">
    <source>
        <dbReference type="EMBL" id="KAL1590038.1"/>
    </source>
</evidence>
<dbReference type="RefSeq" id="XP_069233143.1">
    <property type="nucleotide sequence ID" value="XM_069370052.1"/>
</dbReference>
<comment type="caution">
    <text evidence="1">The sequence shown here is derived from an EMBL/GenBank/DDBJ whole genome shotgun (WGS) entry which is preliminary data.</text>
</comment>
<accession>A0AB34KZ11</accession>
<dbReference type="GeneID" id="96002890"/>
<name>A0AB34KZ11_9PEZI</name>
<reference evidence="1 2" key="1">
    <citation type="journal article" date="2020" name="Microbiol. Resour. Announc.">
        <title>Draft Genome Sequence of a Cladosporium Species Isolated from the Mesophotic Ascidian Didemnum maculosum.</title>
        <authorList>
            <person name="Gioti A."/>
            <person name="Siaperas R."/>
            <person name="Nikolaivits E."/>
            <person name="Le Goff G."/>
            <person name="Ouazzani J."/>
            <person name="Kotoulas G."/>
            <person name="Topakas E."/>
        </authorList>
    </citation>
    <scope>NUCLEOTIDE SEQUENCE [LARGE SCALE GENOMIC DNA]</scope>
    <source>
        <strain evidence="1 2">TM138-S3</strain>
    </source>
</reference>
<dbReference type="Proteomes" id="UP000803884">
    <property type="component" value="Unassembled WGS sequence"/>
</dbReference>
<dbReference type="PANTHER" id="PTHR37490:SF3">
    <property type="entry name" value="DUF3431 DOMAIN CONTAINING PROTEIN"/>
    <property type="match status" value="1"/>
</dbReference>
<protein>
    <submittedName>
        <fullName evidence="1">Uncharacterized protein</fullName>
    </submittedName>
</protein>
<dbReference type="EMBL" id="JAAQHG020000003">
    <property type="protein sequence ID" value="KAL1590038.1"/>
    <property type="molecule type" value="Genomic_DNA"/>
</dbReference>
<organism evidence="1 2">
    <name type="scientific">Cladosporium halotolerans</name>
    <dbReference type="NCBI Taxonomy" id="1052096"/>
    <lineage>
        <taxon>Eukaryota</taxon>
        <taxon>Fungi</taxon>
        <taxon>Dikarya</taxon>
        <taxon>Ascomycota</taxon>
        <taxon>Pezizomycotina</taxon>
        <taxon>Dothideomycetes</taxon>
        <taxon>Dothideomycetidae</taxon>
        <taxon>Cladosporiales</taxon>
        <taxon>Cladosporiaceae</taxon>
        <taxon>Cladosporium</taxon>
    </lineage>
</organism>
<sequence length="113" mass="12713">MLSRLRIPHIKSQGYVNMRCVWTLGCPIETRPSEEAGKIDENREAKAGAFYAKAFSSLFPGQPVPAAIGSPFCAQFAVTGDKNRERPRSDYEAYREWLLNTELSDEISGRVME</sequence>
<evidence type="ECO:0000313" key="2">
    <source>
        <dbReference type="Proteomes" id="UP000803884"/>
    </source>
</evidence>
<proteinExistence type="predicted"/>
<dbReference type="Pfam" id="PF11913">
    <property type="entry name" value="DUF3431"/>
    <property type="match status" value="1"/>
</dbReference>